<dbReference type="AlphaFoldDB" id="A0A813R7U8"/>
<dbReference type="EMBL" id="CAJNOC010000587">
    <property type="protein sequence ID" value="CAF0780028.1"/>
    <property type="molecule type" value="Genomic_DNA"/>
</dbReference>
<sequence>MSSGSNLGNKKCPKCEKVRLKDIPRSQYFSIKSNESLEIANRLRPDIEIKLNDFICVNCYKKAKRIEIKQDSPTHEKTPNEPEILANDIFETVDQKRSKNESVKDLISSLIEASKKKNFFVDFADLNSIDEETCKEKTGFFKNEFEKINGYLGEMKDSNIRTKSQALAIYLFWLKTGLNQEAIKAHFRIENRTDISRYCEQVRTSLSQFFVPEFLGCDALKREEWVNQKSIIAKELYSLSNEQLVVIAVLTFIVKRVAIIFSKENRIHAKKRPLVKPFILCTTNGLIINAYWPFPATLNDAKIIQECYRIDSNLDLTLRGGDIILVDRGFRDATEFLEKNNLIFKPGSTVFFVRIQSRHSGNSIYKVYVSYLTESSIKNDTLINGWYFTCKNGTRTVGCCSHVSSIIYYFGYARYLENIPKPAIDGPTQSTQKKRKKNSQKKSKTKTFSSDSDKTIQESEKEDDGEPCIPNSNDREKSKSTPLHSLPITLNIDFLLCDLNNSLTRIRLVNTCTIDYFLLGLWYASKIKTSFKSQLDLSNLEIKIYVLLIIDLIEKNEWNKSKSIWITNV</sequence>
<keyword evidence="3" id="KW-1185">Reference proteome</keyword>
<evidence type="ECO:0008006" key="4">
    <source>
        <dbReference type="Google" id="ProtNLM"/>
    </source>
</evidence>
<protein>
    <recommendedName>
        <fullName evidence="4">DDE Tnp4 domain-containing protein</fullName>
    </recommendedName>
</protein>
<gene>
    <name evidence="2" type="ORF">OXX778_LOCUS5409</name>
</gene>
<comment type="caution">
    <text evidence="2">The sequence shown here is derived from an EMBL/GenBank/DDBJ whole genome shotgun (WGS) entry which is preliminary data.</text>
</comment>
<accession>A0A813R7U8</accession>
<evidence type="ECO:0000313" key="2">
    <source>
        <dbReference type="EMBL" id="CAF0780028.1"/>
    </source>
</evidence>
<organism evidence="2 3">
    <name type="scientific">Brachionus calyciflorus</name>
    <dbReference type="NCBI Taxonomy" id="104777"/>
    <lineage>
        <taxon>Eukaryota</taxon>
        <taxon>Metazoa</taxon>
        <taxon>Spiralia</taxon>
        <taxon>Gnathifera</taxon>
        <taxon>Rotifera</taxon>
        <taxon>Eurotatoria</taxon>
        <taxon>Monogononta</taxon>
        <taxon>Pseudotrocha</taxon>
        <taxon>Ploima</taxon>
        <taxon>Brachionidae</taxon>
        <taxon>Brachionus</taxon>
    </lineage>
</organism>
<proteinExistence type="predicted"/>
<evidence type="ECO:0000313" key="3">
    <source>
        <dbReference type="Proteomes" id="UP000663879"/>
    </source>
</evidence>
<evidence type="ECO:0000256" key="1">
    <source>
        <dbReference type="SAM" id="MobiDB-lite"/>
    </source>
</evidence>
<feature type="region of interest" description="Disordered" evidence="1">
    <location>
        <begin position="423"/>
        <end position="481"/>
    </location>
</feature>
<name>A0A813R7U8_9BILA</name>
<reference evidence="2" key="1">
    <citation type="submission" date="2021-02" db="EMBL/GenBank/DDBJ databases">
        <authorList>
            <person name="Nowell W R."/>
        </authorList>
    </citation>
    <scope>NUCLEOTIDE SEQUENCE</scope>
    <source>
        <strain evidence="2">Ploen Becks lab</strain>
    </source>
</reference>
<dbReference type="Proteomes" id="UP000663879">
    <property type="component" value="Unassembled WGS sequence"/>
</dbReference>
<feature type="compositionally biased region" description="Basic residues" evidence="1">
    <location>
        <begin position="432"/>
        <end position="445"/>
    </location>
</feature>